<dbReference type="Proteomes" id="UP000054560">
    <property type="component" value="Unassembled WGS sequence"/>
</dbReference>
<dbReference type="RefSeq" id="XP_014156169.1">
    <property type="nucleotide sequence ID" value="XM_014300694.1"/>
</dbReference>
<name>A0A0L0FZK3_9EUKA</name>
<proteinExistence type="predicted"/>
<dbReference type="GeneID" id="25905943"/>
<dbReference type="OrthoDB" id="272266at2759"/>
<organism evidence="1 2">
    <name type="scientific">Sphaeroforma arctica JP610</name>
    <dbReference type="NCBI Taxonomy" id="667725"/>
    <lineage>
        <taxon>Eukaryota</taxon>
        <taxon>Ichthyosporea</taxon>
        <taxon>Ichthyophonida</taxon>
        <taxon>Sphaeroforma</taxon>
    </lineage>
</organism>
<dbReference type="AlphaFoldDB" id="A0A0L0FZK3"/>
<protein>
    <submittedName>
        <fullName evidence="1">Uncharacterized protein</fullName>
    </submittedName>
</protein>
<keyword evidence="2" id="KW-1185">Reference proteome</keyword>
<gene>
    <name evidence="1" type="ORF">SARC_05439</name>
</gene>
<reference evidence="1 2" key="1">
    <citation type="submission" date="2011-02" db="EMBL/GenBank/DDBJ databases">
        <title>The Genome Sequence of Sphaeroforma arctica JP610.</title>
        <authorList>
            <consortium name="The Broad Institute Genome Sequencing Platform"/>
            <person name="Russ C."/>
            <person name="Cuomo C."/>
            <person name="Young S.K."/>
            <person name="Zeng Q."/>
            <person name="Gargeya S."/>
            <person name="Alvarado L."/>
            <person name="Berlin A."/>
            <person name="Chapman S.B."/>
            <person name="Chen Z."/>
            <person name="Freedman E."/>
            <person name="Gellesch M."/>
            <person name="Goldberg J."/>
            <person name="Griggs A."/>
            <person name="Gujja S."/>
            <person name="Heilman E."/>
            <person name="Heiman D."/>
            <person name="Howarth C."/>
            <person name="Mehta T."/>
            <person name="Neiman D."/>
            <person name="Pearson M."/>
            <person name="Roberts A."/>
            <person name="Saif S."/>
            <person name="Shea T."/>
            <person name="Shenoy N."/>
            <person name="Sisk P."/>
            <person name="Stolte C."/>
            <person name="Sykes S."/>
            <person name="White J."/>
            <person name="Yandava C."/>
            <person name="Burger G."/>
            <person name="Gray M.W."/>
            <person name="Holland P.W.H."/>
            <person name="King N."/>
            <person name="Lang F.B.F."/>
            <person name="Roger A.J."/>
            <person name="Ruiz-Trillo I."/>
            <person name="Haas B."/>
            <person name="Nusbaum C."/>
            <person name="Birren B."/>
        </authorList>
    </citation>
    <scope>NUCLEOTIDE SEQUENCE [LARGE SCALE GENOMIC DNA]</scope>
    <source>
        <strain evidence="1 2">JP610</strain>
    </source>
</reference>
<sequence length="78" mass="8665">MLNEVPAARITGTSSYTADDVLRIATDAADATAKLLERKRECNNMVDVILEGYEQKRQYLITEIGIETDEDAGFVANR</sequence>
<dbReference type="EMBL" id="KQ241943">
    <property type="protein sequence ID" value="KNC82267.1"/>
    <property type="molecule type" value="Genomic_DNA"/>
</dbReference>
<evidence type="ECO:0000313" key="2">
    <source>
        <dbReference type="Proteomes" id="UP000054560"/>
    </source>
</evidence>
<evidence type="ECO:0000313" key="1">
    <source>
        <dbReference type="EMBL" id="KNC82267.1"/>
    </source>
</evidence>
<accession>A0A0L0FZK3</accession>